<protein>
    <recommendedName>
        <fullName evidence="3">Transcriptional regulator</fullName>
    </recommendedName>
</protein>
<proteinExistence type="predicted"/>
<evidence type="ECO:0008006" key="3">
    <source>
        <dbReference type="Google" id="ProtNLM"/>
    </source>
</evidence>
<name>A0ABU2J4B0_9ACTN</name>
<dbReference type="Gene3D" id="2.50.20.10">
    <property type="entry name" value="Lipoprotein localisation LolA/LolB/LppX"/>
    <property type="match status" value="1"/>
</dbReference>
<gene>
    <name evidence="1" type="ORF">RM423_00305</name>
</gene>
<keyword evidence="2" id="KW-1185">Reference proteome</keyword>
<comment type="caution">
    <text evidence="1">The sequence shown here is derived from an EMBL/GenBank/DDBJ whole genome shotgun (WGS) entry which is preliminary data.</text>
</comment>
<dbReference type="EMBL" id="JAVREH010000001">
    <property type="protein sequence ID" value="MDT0259829.1"/>
    <property type="molecule type" value="Genomic_DNA"/>
</dbReference>
<evidence type="ECO:0000313" key="1">
    <source>
        <dbReference type="EMBL" id="MDT0259829.1"/>
    </source>
</evidence>
<dbReference type="RefSeq" id="WP_311420988.1">
    <property type="nucleotide sequence ID" value="NZ_JAVREH010000001.1"/>
</dbReference>
<accession>A0ABU2J4B0</accession>
<sequence>MTSPRRWLVVLAGIAVLVALPSAVGALPSHTPELSASQLLTRIQHSASTPYSGYAQSTGGLSLPVTNQFSSIADLFGGQSQLRVWWRSTDDWRVDSVGIAGETDVRRSARGYWTWNYESNSATWTEQPQAPRVRLPTAVDLTPPELGRRLLSEALPREASRIGSDRIAGHSAAGLRIQPDAQTSSIDHVDVWADPATGLPLRVVVRGKQALSPAVSSSFLDLSLATPSASVTAFSPPANASISSGTSQDLATAIDQLAGVVSPANLAGIARNTALPKLGSVGVYGRGVTEFVAVPLPGRAAYLLRQQLGAAKPTSSASPGDSTVDSNADFNVSVGPLNLLLSNSARFGSAWLLVGTVQSTILTTAAAELPPHPELP</sequence>
<evidence type="ECO:0000313" key="2">
    <source>
        <dbReference type="Proteomes" id="UP001183176"/>
    </source>
</evidence>
<reference evidence="2" key="1">
    <citation type="submission" date="2023-07" db="EMBL/GenBank/DDBJ databases">
        <title>30 novel species of actinomycetes from the DSMZ collection.</title>
        <authorList>
            <person name="Nouioui I."/>
        </authorList>
    </citation>
    <scope>NUCLEOTIDE SEQUENCE [LARGE SCALE GENOMIC DNA]</scope>
    <source>
        <strain evidence="2">DSM 44399</strain>
    </source>
</reference>
<dbReference type="Proteomes" id="UP001183176">
    <property type="component" value="Unassembled WGS sequence"/>
</dbReference>
<organism evidence="1 2">
    <name type="scientific">Jatrophihabitans lederbergiae</name>
    <dbReference type="NCBI Taxonomy" id="3075547"/>
    <lineage>
        <taxon>Bacteria</taxon>
        <taxon>Bacillati</taxon>
        <taxon>Actinomycetota</taxon>
        <taxon>Actinomycetes</taxon>
        <taxon>Jatrophihabitantales</taxon>
        <taxon>Jatrophihabitantaceae</taxon>
        <taxon>Jatrophihabitans</taxon>
    </lineage>
</organism>